<feature type="transmembrane region" description="Helical" evidence="5">
    <location>
        <begin position="80"/>
        <end position="102"/>
    </location>
</feature>
<comment type="subcellular location">
    <subcellularLocation>
        <location evidence="1">Endomembrane system</location>
        <topology evidence="1">Multi-pass membrane protein</topology>
    </subcellularLocation>
</comment>
<proteinExistence type="predicted"/>
<dbReference type="Proteomes" id="UP000031278">
    <property type="component" value="Unassembled WGS sequence"/>
</dbReference>
<gene>
    <name evidence="7" type="ORF">RJ45_07800</name>
</gene>
<evidence type="ECO:0000256" key="4">
    <source>
        <dbReference type="ARBA" id="ARBA00023136"/>
    </source>
</evidence>
<dbReference type="GO" id="GO:0012505">
    <property type="term" value="C:endomembrane system"/>
    <property type="evidence" value="ECO:0007669"/>
    <property type="project" value="UniProtKB-SubCell"/>
</dbReference>
<sequence length="106" mass="12176">MNSDPGLQPERTAMYWLRTQLVLFALGLLFLKVTEHSHFIALPIMGFITMLLAILASLYSRYRFTQVFENNMTVSTNECWIKQFLSLLIAVLAIGYLAYLWAPSLN</sequence>
<keyword evidence="2 5" id="KW-0812">Transmembrane</keyword>
<dbReference type="RefSeq" id="WP_039460422.1">
    <property type="nucleotide sequence ID" value="NZ_JWLZ01000113.1"/>
</dbReference>
<dbReference type="EMBL" id="JWLZ01000113">
    <property type="protein sequence ID" value="KHT64174.1"/>
    <property type="molecule type" value="Genomic_DNA"/>
</dbReference>
<evidence type="ECO:0000259" key="6">
    <source>
        <dbReference type="Pfam" id="PF02656"/>
    </source>
</evidence>
<name>A0A0B9G6F4_9GAMM</name>
<dbReference type="Pfam" id="PF02656">
    <property type="entry name" value="DUF202"/>
    <property type="match status" value="1"/>
</dbReference>
<evidence type="ECO:0000313" key="7">
    <source>
        <dbReference type="EMBL" id="KHT64174.1"/>
    </source>
</evidence>
<keyword evidence="3 5" id="KW-1133">Transmembrane helix</keyword>
<dbReference type="InterPro" id="IPR003807">
    <property type="entry name" value="DUF202"/>
</dbReference>
<evidence type="ECO:0000256" key="1">
    <source>
        <dbReference type="ARBA" id="ARBA00004127"/>
    </source>
</evidence>
<evidence type="ECO:0000256" key="3">
    <source>
        <dbReference type="ARBA" id="ARBA00022989"/>
    </source>
</evidence>
<organism evidence="7 8">
    <name type="scientific">Photobacterium gaetbulicola</name>
    <dbReference type="NCBI Taxonomy" id="1295392"/>
    <lineage>
        <taxon>Bacteria</taxon>
        <taxon>Pseudomonadati</taxon>
        <taxon>Pseudomonadota</taxon>
        <taxon>Gammaproteobacteria</taxon>
        <taxon>Vibrionales</taxon>
        <taxon>Vibrionaceae</taxon>
        <taxon>Photobacterium</taxon>
    </lineage>
</organism>
<protein>
    <recommendedName>
        <fullName evidence="6">DUF202 domain-containing protein</fullName>
    </recommendedName>
</protein>
<evidence type="ECO:0000256" key="5">
    <source>
        <dbReference type="SAM" id="Phobius"/>
    </source>
</evidence>
<evidence type="ECO:0000313" key="8">
    <source>
        <dbReference type="Proteomes" id="UP000031278"/>
    </source>
</evidence>
<evidence type="ECO:0000256" key="2">
    <source>
        <dbReference type="ARBA" id="ARBA00022692"/>
    </source>
</evidence>
<comment type="caution">
    <text evidence="7">The sequence shown here is derived from an EMBL/GenBank/DDBJ whole genome shotgun (WGS) entry which is preliminary data.</text>
</comment>
<feature type="transmembrane region" description="Helical" evidence="5">
    <location>
        <begin position="12"/>
        <end position="31"/>
    </location>
</feature>
<reference evidence="7 8" key="1">
    <citation type="submission" date="2014-12" db="EMBL/GenBank/DDBJ databases">
        <title>Genome sequencing of Photobacterium gaetbulicola AD005a.</title>
        <authorList>
            <person name="Adrian T.G.S."/>
            <person name="Chan K.G."/>
        </authorList>
    </citation>
    <scope>NUCLEOTIDE SEQUENCE [LARGE SCALE GENOMIC DNA]</scope>
    <source>
        <strain evidence="7 8">AD005a</strain>
    </source>
</reference>
<keyword evidence="4 5" id="KW-0472">Membrane</keyword>
<feature type="transmembrane region" description="Helical" evidence="5">
    <location>
        <begin position="38"/>
        <end position="60"/>
    </location>
</feature>
<dbReference type="AlphaFoldDB" id="A0A0B9G6F4"/>
<accession>A0A0B9G6F4</accession>
<feature type="domain" description="DUF202" evidence="6">
    <location>
        <begin position="4"/>
        <end position="67"/>
    </location>
</feature>